<feature type="compositionally biased region" description="Low complexity" evidence="1">
    <location>
        <begin position="549"/>
        <end position="562"/>
    </location>
</feature>
<gene>
    <name evidence="2" type="ORF">N7515_004532</name>
</gene>
<feature type="compositionally biased region" description="Basic residues" evidence="1">
    <location>
        <begin position="735"/>
        <end position="746"/>
    </location>
</feature>
<protein>
    <submittedName>
        <fullName evidence="2">Uncharacterized protein</fullName>
    </submittedName>
</protein>
<reference evidence="2" key="1">
    <citation type="submission" date="2022-11" db="EMBL/GenBank/DDBJ databases">
        <authorList>
            <person name="Petersen C."/>
        </authorList>
    </citation>
    <scope>NUCLEOTIDE SEQUENCE</scope>
    <source>
        <strain evidence="2">IBT 22155</strain>
    </source>
</reference>
<keyword evidence="3" id="KW-1185">Reference proteome</keyword>
<accession>A0A9W9L437</accession>
<dbReference type="AlphaFoldDB" id="A0A9W9L437"/>
<feature type="region of interest" description="Disordered" evidence="1">
    <location>
        <begin position="1"/>
        <end position="117"/>
    </location>
</feature>
<feature type="compositionally biased region" description="Basic and acidic residues" evidence="1">
    <location>
        <begin position="566"/>
        <end position="575"/>
    </location>
</feature>
<feature type="compositionally biased region" description="Acidic residues" evidence="1">
    <location>
        <begin position="479"/>
        <end position="489"/>
    </location>
</feature>
<name>A0A9W9L437_9EURO</name>
<dbReference type="GeneID" id="81404446"/>
<dbReference type="Proteomes" id="UP001149079">
    <property type="component" value="Unassembled WGS sequence"/>
</dbReference>
<evidence type="ECO:0000256" key="1">
    <source>
        <dbReference type="SAM" id="MobiDB-lite"/>
    </source>
</evidence>
<dbReference type="RefSeq" id="XP_056522226.1">
    <property type="nucleotide sequence ID" value="XM_056665276.1"/>
</dbReference>
<organism evidence="2 3">
    <name type="scientific">Penicillium bovifimosum</name>
    <dbReference type="NCBI Taxonomy" id="126998"/>
    <lineage>
        <taxon>Eukaryota</taxon>
        <taxon>Fungi</taxon>
        <taxon>Dikarya</taxon>
        <taxon>Ascomycota</taxon>
        <taxon>Pezizomycotina</taxon>
        <taxon>Eurotiomycetes</taxon>
        <taxon>Eurotiomycetidae</taxon>
        <taxon>Eurotiales</taxon>
        <taxon>Aspergillaceae</taxon>
        <taxon>Penicillium</taxon>
    </lineage>
</organism>
<feature type="compositionally biased region" description="Low complexity" evidence="1">
    <location>
        <begin position="360"/>
        <end position="376"/>
    </location>
</feature>
<feature type="compositionally biased region" description="Basic and acidic residues" evidence="1">
    <location>
        <begin position="1"/>
        <end position="10"/>
    </location>
</feature>
<comment type="caution">
    <text evidence="2">The sequence shown here is derived from an EMBL/GenBank/DDBJ whole genome shotgun (WGS) entry which is preliminary data.</text>
</comment>
<dbReference type="EMBL" id="JAPQKL010000004">
    <property type="protein sequence ID" value="KAJ5135254.1"/>
    <property type="molecule type" value="Genomic_DNA"/>
</dbReference>
<evidence type="ECO:0000313" key="2">
    <source>
        <dbReference type="EMBL" id="KAJ5135254.1"/>
    </source>
</evidence>
<feature type="region of interest" description="Disordered" evidence="1">
    <location>
        <begin position="735"/>
        <end position="759"/>
    </location>
</feature>
<reference evidence="2" key="2">
    <citation type="journal article" date="2023" name="IMA Fungus">
        <title>Comparative genomic study of the Penicillium genus elucidates a diverse pangenome and 15 lateral gene transfer events.</title>
        <authorList>
            <person name="Petersen C."/>
            <person name="Sorensen T."/>
            <person name="Nielsen M.R."/>
            <person name="Sondergaard T.E."/>
            <person name="Sorensen J.L."/>
            <person name="Fitzpatrick D.A."/>
            <person name="Frisvad J.C."/>
            <person name="Nielsen K.L."/>
        </authorList>
    </citation>
    <scope>NUCLEOTIDE SEQUENCE</scope>
    <source>
        <strain evidence="2">IBT 22155</strain>
    </source>
</reference>
<sequence>MRLRSEKVTRPDSWQPRPRRTRSASAQEKNVFESAPEAQPASETQPATQRKPAPKRKPAKKTSRKKSGAKGKKEAAPAAEPNTQTESHAGTQPDSITVLPSIEESESRRLPPPIPKHVVRNRITKRPSRAFPWSAVPIIKDEMSRRIRKALGGTPSPAPSLPKTPVMHYAWPPLPKGQLYDKLSRIPWSLPWTPPSPWRNFPRIIRPRPQPTTLEDVESPDESALTSTEEPTSRKRSRVSEDDDPAAKRHKLVLQTPNNMGNRPRGTPRRTYADRARRREAERNGRIDRTIYRTPQLLAQQGEDARSVYSTPIAQRPNAAPATDHNNVDSAATLPSALPPNQAQAGWIGEPQPAVDNDPSTRTPSSAPPSSAGSRSQFFTPRSHIDQSSPGSARTSRATQRKKYTYDLDPRGFDPALLARMRAGSSNPPQKPVPAQPEKVQEVQALEDGAPKKRKRQPSPDVIPHPPGCSYGFDPDYFIYDEDDEDDSTVGDQAGQDNKDTRATVSDASEDLSGQHVPKRVRFSKILPHKSDDKVFPENFNHQGHFQVPESDSPSASSDDSPQNTSKKDEWFPAEPHIPREFRGTIYEPMSRKSQLYIQARDYAKKHVERYMPKTPSRLRTALQASPQDQEALQKAQNALRRRRIGPNRRLPGTLTWQVVPSVQRDFAMGKACPSVDFRYTKWPEPEDWVSRLGFDKDLWVYVGMDQKLCEKMKGHMEETHKEFMRLLAKRRALRRRRRDIQKRRRDSASPPRAIEGTR</sequence>
<dbReference type="OrthoDB" id="5394108at2759"/>
<feature type="compositionally biased region" description="Polar residues" evidence="1">
    <location>
        <begin position="386"/>
        <end position="398"/>
    </location>
</feature>
<proteinExistence type="predicted"/>
<feature type="compositionally biased region" description="Basic and acidic residues" evidence="1">
    <location>
        <begin position="271"/>
        <end position="291"/>
    </location>
</feature>
<evidence type="ECO:0000313" key="3">
    <source>
        <dbReference type="Proteomes" id="UP001149079"/>
    </source>
</evidence>
<feature type="region of interest" description="Disordered" evidence="1">
    <location>
        <begin position="199"/>
        <end position="575"/>
    </location>
</feature>
<feature type="compositionally biased region" description="Polar residues" evidence="1">
    <location>
        <begin position="82"/>
        <end position="95"/>
    </location>
</feature>
<feature type="compositionally biased region" description="Basic residues" evidence="1">
    <location>
        <begin position="52"/>
        <end position="70"/>
    </location>
</feature>